<accession>A0A2P2E9Y9</accession>
<dbReference type="EMBL" id="BFBR01000004">
    <property type="protein sequence ID" value="GBF57875.1"/>
    <property type="molecule type" value="Genomic_DNA"/>
</dbReference>
<sequence>MMVGVEPVERASLADGRGQRHITAQAIIATCWPCRPHFRHQPNIFSLDVSGACSPIFTHDAMIEVIEMAASYSASANVLPSLSNS</sequence>
<dbReference type="AlphaFoldDB" id="A0A2P2E9Y9"/>
<dbReference type="Proteomes" id="UP000245086">
    <property type="component" value="Unassembled WGS sequence"/>
</dbReference>
<evidence type="ECO:0000313" key="1">
    <source>
        <dbReference type="EMBL" id="GBF57875.1"/>
    </source>
</evidence>
<organism evidence="1 2">
    <name type="scientific">Candidatus Phycosocius bacilliformis</name>
    <dbReference type="NCBI Taxonomy" id="1445552"/>
    <lineage>
        <taxon>Bacteria</taxon>
        <taxon>Pseudomonadati</taxon>
        <taxon>Pseudomonadota</taxon>
        <taxon>Alphaproteobacteria</taxon>
        <taxon>Caulobacterales</taxon>
        <taxon>Caulobacterales incertae sedis</taxon>
        <taxon>Candidatus Phycosocius</taxon>
    </lineage>
</organism>
<name>A0A2P2E9Y9_9PROT</name>
<evidence type="ECO:0000313" key="2">
    <source>
        <dbReference type="Proteomes" id="UP000245086"/>
    </source>
</evidence>
<keyword evidence="2" id="KW-1185">Reference proteome</keyword>
<gene>
    <name evidence="1" type="ORF">PbB2_01545</name>
</gene>
<protein>
    <submittedName>
        <fullName evidence="1">Uncharacterized protein</fullName>
    </submittedName>
</protein>
<proteinExistence type="predicted"/>
<reference evidence="1 2" key="1">
    <citation type="journal article" date="2018" name="Genome Announc.">
        <title>Draft Genome Sequence of "Candidatus Phycosocius bacilliformis," an Alphaproteobacterial Ectosymbiont of the Hydrocarbon-Producing Green Alga Botryococcus braunii.</title>
        <authorList>
            <person name="Tanabe Y."/>
            <person name="Yamaguchi H."/>
            <person name="Watanabe M.M."/>
        </authorList>
    </citation>
    <scope>NUCLEOTIDE SEQUENCE [LARGE SCALE GENOMIC DNA]</scope>
    <source>
        <strain evidence="1 2">BOTRYCO-2</strain>
    </source>
</reference>
<comment type="caution">
    <text evidence="1">The sequence shown here is derived from an EMBL/GenBank/DDBJ whole genome shotgun (WGS) entry which is preliminary data.</text>
</comment>